<dbReference type="Pfam" id="PF03600">
    <property type="entry name" value="CitMHS"/>
    <property type="match status" value="1"/>
</dbReference>
<sequence length="382" mass="42909">MTTSTELTRSARRQSVALDDYAEEVVLFSSGIMLKKRIINAYVSLCELKSFVQLNKTGFRKVLKKFDKILDRQLKTKYLSSFVDTAYPFRPETIKVLEENIAKMEKAYTQIVTKGDQDAARRDLRSHLREHVVWERNTVWRDMIGMERRAEAARLGRALLGQESVTGRLQGDDEQLPLLKEIKTPLGRFTCPTWLVGSTMITLLVIVALFFTLLFLPISQTPEQQNCLALLVFVSLLWATEAIPLFVTSLCIPFLCVVLRVVRQDEAPYERLGSKEATAYIFSAMWTPVIMLLLGGFTLAAALSKCTIDKRIATFVLSKAGTQPKTVLLSNMMVAAFASMLISNVAAPVLCFGIIEVSFTLGATIFRLESKTVSRRTRPSES</sequence>
<feature type="domain" description="SPX" evidence="7">
    <location>
        <begin position="1"/>
        <end position="80"/>
    </location>
</feature>
<evidence type="ECO:0000313" key="9">
    <source>
        <dbReference type="Proteomes" id="UP001586593"/>
    </source>
</evidence>
<feature type="transmembrane region" description="Helical" evidence="6">
    <location>
        <begin position="281"/>
        <end position="303"/>
    </location>
</feature>
<name>A0ABR3VLL1_9PEZI</name>
<evidence type="ECO:0000256" key="4">
    <source>
        <dbReference type="ARBA" id="ARBA00022989"/>
    </source>
</evidence>
<evidence type="ECO:0000256" key="5">
    <source>
        <dbReference type="ARBA" id="ARBA00023136"/>
    </source>
</evidence>
<gene>
    <name evidence="8" type="ORF">VTK73DRAFT_3115</name>
</gene>
<dbReference type="PANTHER" id="PTHR10283">
    <property type="entry name" value="SOLUTE CARRIER FAMILY 13 MEMBER"/>
    <property type="match status" value="1"/>
</dbReference>
<keyword evidence="3 6" id="KW-0812">Transmembrane</keyword>
<evidence type="ECO:0000256" key="2">
    <source>
        <dbReference type="ARBA" id="ARBA00022448"/>
    </source>
</evidence>
<organism evidence="8 9">
    <name type="scientific">Phialemonium thermophilum</name>
    <dbReference type="NCBI Taxonomy" id="223376"/>
    <lineage>
        <taxon>Eukaryota</taxon>
        <taxon>Fungi</taxon>
        <taxon>Dikarya</taxon>
        <taxon>Ascomycota</taxon>
        <taxon>Pezizomycotina</taxon>
        <taxon>Sordariomycetes</taxon>
        <taxon>Sordariomycetidae</taxon>
        <taxon>Cephalothecales</taxon>
        <taxon>Cephalothecaceae</taxon>
        <taxon>Phialemonium</taxon>
    </lineage>
</organism>
<accession>A0ABR3VLL1</accession>
<dbReference type="PROSITE" id="PS51382">
    <property type="entry name" value="SPX"/>
    <property type="match status" value="1"/>
</dbReference>
<evidence type="ECO:0000256" key="1">
    <source>
        <dbReference type="ARBA" id="ARBA00004141"/>
    </source>
</evidence>
<dbReference type="InterPro" id="IPR004331">
    <property type="entry name" value="SPX_dom"/>
</dbReference>
<evidence type="ECO:0000313" key="8">
    <source>
        <dbReference type="EMBL" id="KAL1842477.1"/>
    </source>
</evidence>
<dbReference type="InterPro" id="IPR004680">
    <property type="entry name" value="Cit_transptr-like_dom"/>
</dbReference>
<comment type="subcellular location">
    <subcellularLocation>
        <location evidence="1">Membrane</location>
        <topology evidence="1">Multi-pass membrane protein</topology>
    </subcellularLocation>
</comment>
<keyword evidence="5 6" id="KW-0472">Membrane</keyword>
<dbReference type="EMBL" id="JAZHXJ010001948">
    <property type="protein sequence ID" value="KAL1842477.1"/>
    <property type="molecule type" value="Genomic_DNA"/>
</dbReference>
<comment type="caution">
    <text evidence="8">The sequence shown here is derived from an EMBL/GenBank/DDBJ whole genome shotgun (WGS) entry which is preliminary data.</text>
</comment>
<dbReference type="PANTHER" id="PTHR10283:SF92">
    <property type="entry name" value="LOW-AFFINITY PHOSPHATE TRANSPORTER PHO91"/>
    <property type="match status" value="1"/>
</dbReference>
<keyword evidence="2" id="KW-0813">Transport</keyword>
<feature type="transmembrane region" description="Helical" evidence="6">
    <location>
        <begin position="194"/>
        <end position="216"/>
    </location>
</feature>
<keyword evidence="9" id="KW-1185">Reference proteome</keyword>
<proteinExistence type="predicted"/>
<dbReference type="Pfam" id="PF03105">
    <property type="entry name" value="SPX"/>
    <property type="match status" value="1"/>
</dbReference>
<evidence type="ECO:0000259" key="7">
    <source>
        <dbReference type="PROSITE" id="PS51382"/>
    </source>
</evidence>
<protein>
    <recommendedName>
        <fullName evidence="7">SPX domain-containing protein</fullName>
    </recommendedName>
</protein>
<evidence type="ECO:0000256" key="6">
    <source>
        <dbReference type="SAM" id="Phobius"/>
    </source>
</evidence>
<reference evidence="8 9" key="1">
    <citation type="journal article" date="2024" name="Commun. Biol.">
        <title>Comparative genomic analysis of thermophilic fungi reveals convergent evolutionary adaptations and gene losses.</title>
        <authorList>
            <person name="Steindorff A.S."/>
            <person name="Aguilar-Pontes M.V."/>
            <person name="Robinson A.J."/>
            <person name="Andreopoulos B."/>
            <person name="LaButti K."/>
            <person name="Kuo A."/>
            <person name="Mondo S."/>
            <person name="Riley R."/>
            <person name="Otillar R."/>
            <person name="Haridas S."/>
            <person name="Lipzen A."/>
            <person name="Grimwood J."/>
            <person name="Schmutz J."/>
            <person name="Clum A."/>
            <person name="Reid I.D."/>
            <person name="Moisan M.C."/>
            <person name="Butler G."/>
            <person name="Nguyen T.T.M."/>
            <person name="Dewar K."/>
            <person name="Conant G."/>
            <person name="Drula E."/>
            <person name="Henrissat B."/>
            <person name="Hansel C."/>
            <person name="Singer S."/>
            <person name="Hutchinson M.I."/>
            <person name="de Vries R.P."/>
            <person name="Natvig D.O."/>
            <person name="Powell A.J."/>
            <person name="Tsang A."/>
            <person name="Grigoriev I.V."/>
        </authorList>
    </citation>
    <scope>NUCLEOTIDE SEQUENCE [LARGE SCALE GENOMIC DNA]</scope>
    <source>
        <strain evidence="8 9">ATCC 24622</strain>
    </source>
</reference>
<feature type="transmembrane region" description="Helical" evidence="6">
    <location>
        <begin position="347"/>
        <end position="368"/>
    </location>
</feature>
<evidence type="ECO:0000256" key="3">
    <source>
        <dbReference type="ARBA" id="ARBA00022692"/>
    </source>
</evidence>
<keyword evidence="4 6" id="KW-1133">Transmembrane helix</keyword>
<feature type="transmembrane region" description="Helical" evidence="6">
    <location>
        <begin position="228"/>
        <end position="261"/>
    </location>
</feature>
<dbReference type="Proteomes" id="UP001586593">
    <property type="component" value="Unassembled WGS sequence"/>
</dbReference>